<evidence type="ECO:0000313" key="2">
    <source>
        <dbReference type="EMBL" id="VVE61777.1"/>
    </source>
</evidence>
<feature type="region of interest" description="Disordered" evidence="1">
    <location>
        <begin position="534"/>
        <end position="554"/>
    </location>
</feature>
<proteinExistence type="predicted"/>
<keyword evidence="3" id="KW-1185">Reference proteome</keyword>
<gene>
    <name evidence="2" type="ORF">PCA31118_00753</name>
</gene>
<evidence type="ECO:0000313" key="3">
    <source>
        <dbReference type="Proteomes" id="UP000414136"/>
    </source>
</evidence>
<feature type="compositionally biased region" description="Polar residues" evidence="1">
    <location>
        <begin position="534"/>
        <end position="543"/>
    </location>
</feature>
<accession>A0A5E4ZM96</accession>
<organism evidence="2 3">
    <name type="scientific">Pandoraea captiosa</name>
    <dbReference type="NCBI Taxonomy" id="2508302"/>
    <lineage>
        <taxon>Bacteria</taxon>
        <taxon>Pseudomonadati</taxon>
        <taxon>Pseudomonadota</taxon>
        <taxon>Betaproteobacteria</taxon>
        <taxon>Burkholderiales</taxon>
        <taxon>Burkholderiaceae</taxon>
        <taxon>Pandoraea</taxon>
    </lineage>
</organism>
<dbReference type="Proteomes" id="UP000414136">
    <property type="component" value="Unassembled WGS sequence"/>
</dbReference>
<evidence type="ECO:0000256" key="1">
    <source>
        <dbReference type="SAM" id="MobiDB-lite"/>
    </source>
</evidence>
<reference evidence="2 3" key="1">
    <citation type="submission" date="2019-08" db="EMBL/GenBank/DDBJ databases">
        <authorList>
            <person name="Peeters C."/>
        </authorList>
    </citation>
    <scope>NUCLEOTIDE SEQUENCE [LARGE SCALE GENOMIC DNA]</scope>
    <source>
        <strain evidence="2 3">LMG 31118</strain>
    </source>
</reference>
<protein>
    <submittedName>
        <fullName evidence="2">Lactate dehydrogenase</fullName>
    </submittedName>
</protein>
<name>A0A5E4ZM96_9BURK</name>
<sequence>MLLIPRFLTGAYNSHRTTRPPMTSINTASPLAFPLLQPANADLASRVVPGRAEGTPQGILPSADISGLTSATRVTLTQTPPVANWPTYAQPVAGGAMLNWQQVPSDPLSLLMYGNMSTSSLGNRLDQLGSKMMSAIASGATSFSQTVLRSTSAAPATDAATGTDLAAQQARLQSSADDRFALSVTTASGAQVTVRIASSGTGGGNGGDVSGLSLEFSVTKGTLTDAEREQLGKLGDAFQKAINGLAKQPPVVDFGALTGFDTSVLSSVDLSATLNANGASPQTFAFHADATQRSMHVDGASGKFDVNVDLKNLQAIGSPKAQKAALDAWLDRFDAAKTRGNGDAALMDMFKAAFSGLNANYPPATTLPRIALSHADRSVLSGLADFSASISQTQASPNPMRPSEVDGFDYQISQSTQIGGPDRLNRTISQQSQATLSASFHRSLWPGVPLVLKDDPKSQNYEYVKIQDSAKSSADVGYRDGLLVRAKATRSASQTTQVQRYEMAKLVSDVTTPVSSTSSSNLMALLQSIMQNDTARNAGSSDSHPFDDDTDVGDVANVRRRTALEVDPTRLNAASQ</sequence>
<dbReference type="EMBL" id="CABPSQ010000001">
    <property type="protein sequence ID" value="VVE61777.1"/>
    <property type="molecule type" value="Genomic_DNA"/>
</dbReference>
<dbReference type="AlphaFoldDB" id="A0A5E4ZM96"/>